<dbReference type="InterPro" id="IPR032675">
    <property type="entry name" value="LRR_dom_sf"/>
</dbReference>
<reference evidence="2 4" key="1">
    <citation type="submission" date="2017-09" db="EMBL/GenBank/DDBJ databases">
        <title>Genomics of the genus Arcobacter.</title>
        <authorList>
            <person name="Perez-Cataluna A."/>
            <person name="Figueras M.J."/>
            <person name="Salas-Masso N."/>
        </authorList>
    </citation>
    <scope>NUCLEOTIDE SEQUENCE [LARGE SCALE GENOMIC DNA]</scope>
    <source>
        <strain evidence="2 4">CECT 7837</strain>
    </source>
</reference>
<evidence type="ECO:0000313" key="4">
    <source>
        <dbReference type="Proteomes" id="UP000290588"/>
    </source>
</evidence>
<dbReference type="Proteomes" id="UP000290588">
    <property type="component" value="Unassembled WGS sequence"/>
</dbReference>
<dbReference type="EMBL" id="NXIG01000008">
    <property type="protein sequence ID" value="RXI30090.1"/>
    <property type="molecule type" value="Genomic_DNA"/>
</dbReference>
<dbReference type="Gene3D" id="3.80.10.10">
    <property type="entry name" value="Ribonuclease Inhibitor"/>
    <property type="match status" value="1"/>
</dbReference>
<evidence type="ECO:0008006" key="5">
    <source>
        <dbReference type="Google" id="ProtNLM"/>
    </source>
</evidence>
<reference evidence="1 3" key="2">
    <citation type="submission" date="2018-08" db="EMBL/GenBank/DDBJ databases">
        <title>Complete genome of the Arcobacter ellisii type strain LMG 26155.</title>
        <authorList>
            <person name="Miller W.G."/>
            <person name="Yee E."/>
            <person name="Bono J.L."/>
        </authorList>
    </citation>
    <scope>NUCLEOTIDE SEQUENCE [LARGE SCALE GENOMIC DNA]</scope>
    <source>
        <strain evidence="1 3">LMG 26155</strain>
    </source>
</reference>
<dbReference type="RefSeq" id="WP_118917441.1">
    <property type="nucleotide sequence ID" value="NZ_CP032097.1"/>
</dbReference>
<proteinExistence type="predicted"/>
<dbReference type="Proteomes" id="UP000262582">
    <property type="component" value="Chromosome"/>
</dbReference>
<dbReference type="KEGG" id="aell:AELL_1602"/>
<protein>
    <recommendedName>
        <fullName evidence="5">Leucine-rich repeat domain-containing protein</fullName>
    </recommendedName>
</protein>
<accession>A0A347U8T2</accession>
<dbReference type="AlphaFoldDB" id="A0A347U8T2"/>
<gene>
    <name evidence="1" type="ORF">AELL_1602</name>
    <name evidence="2" type="ORF">CP962_08780</name>
</gene>
<keyword evidence="3" id="KW-1185">Reference proteome</keyword>
<sequence>MLNLGEIENWLKEHSINNYMISEDLYVSVQGNVNLNERLNGKKIPIKFDRIEGYFDISNNNLTTLEGCPKVVVKDFNCSKNKLVSLFDAPTEVGDFDCSYNQLKTLSYAPKEVKGSFNCSFNELTSIKASPRTIKGHFKCNDNKLVSLEGGPKNIDTYFDCSHNFIERLNGGPVTVKHDYICNGNNLADLEGLADEIGGDLVTDIKLNNLTSRFNEEEKYWKYKGSEVISHIYKPMVALNNNEDILNWLNKYDIKGFTILSDGSVDVAGDVKLSGRLTNLFKLPINFNNVDGDFDISENELVSLEGSPKKVGGSFLAHKNELNSLRGGPKEIKGSFIILHNNITSLLNSPTMVKGDYICSHNPLRTLEGINTVLGYVFTGVYIPRLKCQKYNYKGVTTYKYPGDSVMKYLDEEYISLTDEEKAFEATKKNLEKVIKKMLNAGTLTKEMINDTLIKNLTKYQLDQLKTKVLWIKNPPNEDNSDIVSEEDIMKLAFEKEL</sequence>
<organism evidence="2 4">
    <name type="scientific">Arcobacter ellisii</name>
    <dbReference type="NCBI Taxonomy" id="913109"/>
    <lineage>
        <taxon>Bacteria</taxon>
        <taxon>Pseudomonadati</taxon>
        <taxon>Campylobacterota</taxon>
        <taxon>Epsilonproteobacteria</taxon>
        <taxon>Campylobacterales</taxon>
        <taxon>Arcobacteraceae</taxon>
        <taxon>Arcobacter</taxon>
    </lineage>
</organism>
<dbReference type="EMBL" id="CP032097">
    <property type="protein sequence ID" value="AXX95260.1"/>
    <property type="molecule type" value="Genomic_DNA"/>
</dbReference>
<evidence type="ECO:0000313" key="1">
    <source>
        <dbReference type="EMBL" id="AXX95260.1"/>
    </source>
</evidence>
<evidence type="ECO:0000313" key="3">
    <source>
        <dbReference type="Proteomes" id="UP000262582"/>
    </source>
</evidence>
<dbReference type="OrthoDB" id="5344916at2"/>
<evidence type="ECO:0000313" key="2">
    <source>
        <dbReference type="EMBL" id="RXI30090.1"/>
    </source>
</evidence>
<name>A0A347U8T2_9BACT</name>